<proteinExistence type="inferred from homology"/>
<name>A0A1A8YT18_PLAOA</name>
<evidence type="ECO:0000313" key="6">
    <source>
        <dbReference type="EMBL" id="SBT34567.1"/>
    </source>
</evidence>
<accession>A0A1A8YT18</accession>
<keyword evidence="3" id="KW-0648">Protein biosynthesis</keyword>
<dbReference type="PANTHER" id="PTHR23001:SF3">
    <property type="entry name" value="EUKARYOTIC TRANSLATION INITIATION FACTOR 2 SUBUNIT 2"/>
    <property type="match status" value="1"/>
</dbReference>
<dbReference type="Proteomes" id="UP000078550">
    <property type="component" value="Unassembled WGS sequence"/>
</dbReference>
<dbReference type="GO" id="GO:0031369">
    <property type="term" value="F:translation initiation factor binding"/>
    <property type="evidence" value="ECO:0007669"/>
    <property type="project" value="TreeGrafter"/>
</dbReference>
<gene>
    <name evidence="5" type="ORF">POVWA1_020380</name>
    <name evidence="6" type="ORF">POVWA2_020560</name>
</gene>
<dbReference type="InterPro" id="IPR002735">
    <property type="entry name" value="Transl_init_fac_IF2/IF5_dom"/>
</dbReference>
<evidence type="ECO:0000256" key="1">
    <source>
        <dbReference type="ARBA" id="ARBA00010397"/>
    </source>
</evidence>
<dbReference type="SUPFAM" id="SSF75689">
    <property type="entry name" value="Zinc-binding domain of translation initiation factor 2 beta"/>
    <property type="match status" value="1"/>
</dbReference>
<feature type="domain" description="Translation initiation factor IF2/IF5" evidence="4">
    <location>
        <begin position="93"/>
        <end position="204"/>
    </location>
</feature>
<dbReference type="GO" id="GO:0005850">
    <property type="term" value="C:eukaryotic translation initiation factor 2 complex"/>
    <property type="evidence" value="ECO:0007669"/>
    <property type="project" value="TreeGrafter"/>
</dbReference>
<dbReference type="PANTHER" id="PTHR23001">
    <property type="entry name" value="EUKARYOTIC TRANSLATION INITIATION FACTOR"/>
    <property type="match status" value="1"/>
</dbReference>
<dbReference type="EMBL" id="FLRD01000065">
    <property type="protein sequence ID" value="SBT34079.1"/>
    <property type="molecule type" value="Genomic_DNA"/>
</dbReference>
<evidence type="ECO:0000259" key="4">
    <source>
        <dbReference type="SMART" id="SM00653"/>
    </source>
</evidence>
<comment type="similarity">
    <text evidence="1">Belongs to the eIF-2-beta/eIF-5 family.</text>
</comment>
<evidence type="ECO:0000256" key="3">
    <source>
        <dbReference type="ARBA" id="ARBA00022917"/>
    </source>
</evidence>
<reference evidence="7 8" key="2">
    <citation type="submission" date="2016-05" db="EMBL/GenBank/DDBJ databases">
        <authorList>
            <person name="Naeem Raeece"/>
        </authorList>
    </citation>
    <scope>NUCLEOTIDE SEQUENCE [LARGE SCALE GENOMIC DNA]</scope>
</reference>
<evidence type="ECO:0000256" key="2">
    <source>
        <dbReference type="ARBA" id="ARBA00022540"/>
    </source>
</evidence>
<dbReference type="SUPFAM" id="SSF100966">
    <property type="entry name" value="Translation initiation factor 2 beta, aIF2beta, N-terminal domain"/>
    <property type="match status" value="1"/>
</dbReference>
<dbReference type="Gene3D" id="3.30.30.170">
    <property type="match status" value="1"/>
</dbReference>
<dbReference type="InterPro" id="IPR045196">
    <property type="entry name" value="IF2/IF5"/>
</dbReference>
<dbReference type="SMART" id="SM00653">
    <property type="entry name" value="eIF2B_5"/>
    <property type="match status" value="1"/>
</dbReference>
<evidence type="ECO:0000313" key="8">
    <source>
        <dbReference type="Proteomes" id="UP000078555"/>
    </source>
</evidence>
<evidence type="ECO:0000313" key="5">
    <source>
        <dbReference type="EMBL" id="SBT34079.1"/>
    </source>
</evidence>
<dbReference type="EMBL" id="FLRE01000082">
    <property type="protein sequence ID" value="SBT34567.1"/>
    <property type="molecule type" value="Genomic_DNA"/>
</dbReference>
<sequence length="229" mass="26284">MEEKMEDKVDEKVEDAGAVFVDLDKVNDETKQLFDFGEKKKKKKKKEAAEKVEEIIIDGTGKIFERGEVYKYEELLHRIQELVNKHNIDLCISKKYTIKPPQVVRVGSKKVAWINFKDICTIMNRNEEHVFHFVLAELGTEGSIAGEGQLVLKGKYGPKHIEALLRKYITEYVTCQMCKSPNTAMEKDSRTRLFHQHCNACGAMRSVTTIKSGFHALGRGERRKAKHIN</sequence>
<reference evidence="6" key="1">
    <citation type="submission" date="2016-05" db="EMBL/GenBank/DDBJ databases">
        <authorList>
            <person name="Lavstsen T."/>
            <person name="Jespersen J.S."/>
        </authorList>
    </citation>
    <scope>NUCLEOTIDE SEQUENCE [LARGE SCALE GENOMIC DNA]</scope>
</reference>
<dbReference type="GO" id="GO:0001731">
    <property type="term" value="P:formation of translation preinitiation complex"/>
    <property type="evidence" value="ECO:0007669"/>
    <property type="project" value="TreeGrafter"/>
</dbReference>
<dbReference type="InterPro" id="IPR016190">
    <property type="entry name" value="Transl_init_fac_IF2/IF5_Zn-bd"/>
</dbReference>
<keyword evidence="8" id="KW-1185">Reference proteome</keyword>
<dbReference type="AlphaFoldDB" id="A0A1A8YT18"/>
<keyword evidence="2 6" id="KW-0396">Initiation factor</keyword>
<dbReference type="Pfam" id="PF01873">
    <property type="entry name" value="eIF-5_eIF-2B"/>
    <property type="match status" value="1"/>
</dbReference>
<dbReference type="FunFam" id="3.30.30.170:FF:000001">
    <property type="entry name" value="Eukaryotic translation initiation factor 2 subunit"/>
    <property type="match status" value="1"/>
</dbReference>
<dbReference type="Proteomes" id="UP000078555">
    <property type="component" value="Unassembled WGS sequence"/>
</dbReference>
<dbReference type="GO" id="GO:0003743">
    <property type="term" value="F:translation initiation factor activity"/>
    <property type="evidence" value="ECO:0007669"/>
    <property type="project" value="UniProtKB-KW"/>
</dbReference>
<dbReference type="InterPro" id="IPR016189">
    <property type="entry name" value="Transl_init_fac_IF2/IF5_N"/>
</dbReference>
<organism evidence="6 7">
    <name type="scientific">Plasmodium ovale wallikeri</name>
    <dbReference type="NCBI Taxonomy" id="864142"/>
    <lineage>
        <taxon>Eukaryota</taxon>
        <taxon>Sar</taxon>
        <taxon>Alveolata</taxon>
        <taxon>Apicomplexa</taxon>
        <taxon>Aconoidasida</taxon>
        <taxon>Haemosporida</taxon>
        <taxon>Plasmodiidae</taxon>
        <taxon>Plasmodium</taxon>
        <taxon>Plasmodium (Plasmodium)</taxon>
    </lineage>
</organism>
<evidence type="ECO:0000313" key="7">
    <source>
        <dbReference type="Proteomes" id="UP000078550"/>
    </source>
</evidence>
<protein>
    <submittedName>
        <fullName evidence="6">Eukaryotic translation initiation factor 2 beta</fullName>
    </submittedName>
</protein>
<dbReference type="GO" id="GO:0003729">
    <property type="term" value="F:mRNA binding"/>
    <property type="evidence" value="ECO:0007669"/>
    <property type="project" value="TreeGrafter"/>
</dbReference>